<proteinExistence type="predicted"/>
<evidence type="ECO:0000313" key="2">
    <source>
        <dbReference type="Proteomes" id="UP000324222"/>
    </source>
</evidence>
<keyword evidence="2" id="KW-1185">Reference proteome</keyword>
<protein>
    <submittedName>
        <fullName evidence="1">Uncharacterized protein</fullName>
    </submittedName>
</protein>
<gene>
    <name evidence="1" type="ORF">E2C01_101286</name>
</gene>
<dbReference type="AlphaFoldDB" id="A0A5B7KJQ9"/>
<dbReference type="Proteomes" id="UP000324222">
    <property type="component" value="Unassembled WGS sequence"/>
</dbReference>
<organism evidence="1 2">
    <name type="scientific">Portunus trituberculatus</name>
    <name type="common">Swimming crab</name>
    <name type="synonym">Neptunus trituberculatus</name>
    <dbReference type="NCBI Taxonomy" id="210409"/>
    <lineage>
        <taxon>Eukaryota</taxon>
        <taxon>Metazoa</taxon>
        <taxon>Ecdysozoa</taxon>
        <taxon>Arthropoda</taxon>
        <taxon>Crustacea</taxon>
        <taxon>Multicrustacea</taxon>
        <taxon>Malacostraca</taxon>
        <taxon>Eumalacostraca</taxon>
        <taxon>Eucarida</taxon>
        <taxon>Decapoda</taxon>
        <taxon>Pleocyemata</taxon>
        <taxon>Brachyura</taxon>
        <taxon>Eubrachyura</taxon>
        <taxon>Portunoidea</taxon>
        <taxon>Portunidae</taxon>
        <taxon>Portuninae</taxon>
        <taxon>Portunus</taxon>
    </lineage>
</organism>
<evidence type="ECO:0000313" key="1">
    <source>
        <dbReference type="EMBL" id="MPD05538.1"/>
    </source>
</evidence>
<name>A0A5B7KJQ9_PORTR</name>
<sequence length="90" mass="9929">MTNLSTSDDSPWINDTVFFLYPWRDSVSSPSFDLPTCLNISPPLCSLLLLPLVSPLTSISPNHDPSLPFSSFFPVCLDLSCVTLLERLSP</sequence>
<reference evidence="1 2" key="1">
    <citation type="submission" date="2019-05" db="EMBL/GenBank/DDBJ databases">
        <title>Another draft genome of Portunus trituberculatus and its Hox gene families provides insights of decapod evolution.</title>
        <authorList>
            <person name="Jeong J.-H."/>
            <person name="Song I."/>
            <person name="Kim S."/>
            <person name="Choi T."/>
            <person name="Kim D."/>
            <person name="Ryu S."/>
            <person name="Kim W."/>
        </authorList>
    </citation>
    <scope>NUCLEOTIDE SEQUENCE [LARGE SCALE GENOMIC DNA]</scope>
    <source>
        <tissue evidence="1">Muscle</tissue>
    </source>
</reference>
<accession>A0A5B7KJQ9</accession>
<comment type="caution">
    <text evidence="1">The sequence shown here is derived from an EMBL/GenBank/DDBJ whole genome shotgun (WGS) entry which is preliminary data.</text>
</comment>
<dbReference type="EMBL" id="VSRR010146487">
    <property type="protein sequence ID" value="MPD05538.1"/>
    <property type="molecule type" value="Genomic_DNA"/>
</dbReference>